<dbReference type="Proteomes" id="UP000054560">
    <property type="component" value="Unassembled WGS sequence"/>
</dbReference>
<proteinExistence type="predicted"/>
<sequence length="890" mass="100674">MRLSCAFASALAMGALPLGYSQTIVQDTTPSATLNETTEQITQNTTVVVAPAVDISTEMTAPNTTVAPSVNATQPNTVSAPSIDTNVTQPNTVSAPSIDTNVTQPNTVSTPSIDTTSVLYISEVQTTNMDWVELFNEGNTSINLAGYTLVHDRETDEAYTFRGDCGIIEANAYLMLVKDEVTNAEYANGDCMIPYGIKSSGELALYDSNNTLLDVTSWANVAYVSGHSWARKSGRAEIGMAEWEATSSNTWRRPNIFTKEITIPNIVDYSGGLHDRSVAYIQDPPQGSMTNVHLRVYTSSDKCVCDKYPEAHNNELCTCTWDDIINDDSGTDLWVPTMPCSVSIDVDGVKEYGYTANGEPTSEDNCVVHQRGGFTRSAKLKSYTVKIDKTFVPREWRGNKRLTMVKHPWTFSRTEVPLFAQQFRDMNDFHSLKTIIANVTVTYVDPETMEVVGEENMGGYTVFENSDEDMLDRHGLSSQTITGDRKESHLYKLRDFDWSYKSIFDEIVPFADETNEEQIFEYESLIENKDSDDNTKLVQTIYELNGKIPNMTFVEAVQKRFDMNNLAQWMAVNLICGDIDHMGKNAFIYSSNDTETWYYTPWDYDACFKPVMDHGPPSLSPYRYQDDHLFQGIMHYPELRDVFYPLLKKKIEYVRTETGFNRDALWDAAFEFANWTDPFCVKGQVDRDTLGTNTWNEGSELDLTFDPEFTDWDMSPRDLLFSQHDFIQDNLDIYVGLDYPPNLYNDISIRASSTDEDDKEEVFDVKALPFTSPIGNPLEITWQVYTGRPESLEDEVADGNIGLFDSRYFDPEIQDVEIVYEKTVNNEEERNYTDLSHTLLHGITIPCDEVRECEGEQCWITVYTTDTVTGIRSAAAHTDSQTELDYDDFC</sequence>
<gene>
    <name evidence="3" type="ORF">SARC_07743</name>
</gene>
<dbReference type="GeneID" id="25908247"/>
<dbReference type="InterPro" id="IPR014867">
    <property type="entry name" value="Spore_coat_CotH_CotH2/3/7"/>
</dbReference>
<dbReference type="SUPFAM" id="SSF74853">
    <property type="entry name" value="Lamin A/C globular tail domain"/>
    <property type="match status" value="1"/>
</dbReference>
<dbReference type="Pfam" id="PF00932">
    <property type="entry name" value="LTD"/>
    <property type="match status" value="1"/>
</dbReference>
<dbReference type="InterPro" id="IPR036415">
    <property type="entry name" value="Lamin_tail_dom_sf"/>
</dbReference>
<name>A0A0L0FT53_9EUKA</name>
<dbReference type="EMBL" id="KQ242230">
    <property type="protein sequence ID" value="KNC79874.1"/>
    <property type="molecule type" value="Genomic_DNA"/>
</dbReference>
<evidence type="ECO:0000259" key="2">
    <source>
        <dbReference type="PROSITE" id="PS51841"/>
    </source>
</evidence>
<organism evidence="3 4">
    <name type="scientific">Sphaeroforma arctica JP610</name>
    <dbReference type="NCBI Taxonomy" id="667725"/>
    <lineage>
        <taxon>Eukaryota</taxon>
        <taxon>Ichthyosporea</taxon>
        <taxon>Ichthyophonida</taxon>
        <taxon>Sphaeroforma</taxon>
    </lineage>
</organism>
<dbReference type="RefSeq" id="XP_014153776.1">
    <property type="nucleotide sequence ID" value="XM_014298301.1"/>
</dbReference>
<dbReference type="Pfam" id="PF08757">
    <property type="entry name" value="CotH"/>
    <property type="match status" value="1"/>
</dbReference>
<keyword evidence="4" id="KW-1185">Reference proteome</keyword>
<feature type="chain" id="PRO_5005538876" description="LTD domain-containing protein" evidence="1">
    <location>
        <begin position="22"/>
        <end position="890"/>
    </location>
</feature>
<evidence type="ECO:0000256" key="1">
    <source>
        <dbReference type="SAM" id="SignalP"/>
    </source>
</evidence>
<reference evidence="3 4" key="1">
    <citation type="submission" date="2011-02" db="EMBL/GenBank/DDBJ databases">
        <title>The Genome Sequence of Sphaeroforma arctica JP610.</title>
        <authorList>
            <consortium name="The Broad Institute Genome Sequencing Platform"/>
            <person name="Russ C."/>
            <person name="Cuomo C."/>
            <person name="Young S.K."/>
            <person name="Zeng Q."/>
            <person name="Gargeya S."/>
            <person name="Alvarado L."/>
            <person name="Berlin A."/>
            <person name="Chapman S.B."/>
            <person name="Chen Z."/>
            <person name="Freedman E."/>
            <person name="Gellesch M."/>
            <person name="Goldberg J."/>
            <person name="Griggs A."/>
            <person name="Gujja S."/>
            <person name="Heilman E."/>
            <person name="Heiman D."/>
            <person name="Howarth C."/>
            <person name="Mehta T."/>
            <person name="Neiman D."/>
            <person name="Pearson M."/>
            <person name="Roberts A."/>
            <person name="Saif S."/>
            <person name="Shea T."/>
            <person name="Shenoy N."/>
            <person name="Sisk P."/>
            <person name="Stolte C."/>
            <person name="Sykes S."/>
            <person name="White J."/>
            <person name="Yandava C."/>
            <person name="Burger G."/>
            <person name="Gray M.W."/>
            <person name="Holland P.W.H."/>
            <person name="King N."/>
            <person name="Lang F.B.F."/>
            <person name="Roger A.J."/>
            <person name="Ruiz-Trillo I."/>
            <person name="Haas B."/>
            <person name="Nusbaum C."/>
            <person name="Birren B."/>
        </authorList>
    </citation>
    <scope>NUCLEOTIDE SEQUENCE [LARGE SCALE GENOMIC DNA]</scope>
    <source>
        <strain evidence="3 4">JP610</strain>
    </source>
</reference>
<protein>
    <recommendedName>
        <fullName evidence="2">LTD domain-containing protein</fullName>
    </recommendedName>
</protein>
<dbReference type="PROSITE" id="PS51841">
    <property type="entry name" value="LTD"/>
    <property type="match status" value="1"/>
</dbReference>
<dbReference type="InterPro" id="IPR001322">
    <property type="entry name" value="Lamin_tail_dom"/>
</dbReference>
<dbReference type="Gene3D" id="2.60.40.1260">
    <property type="entry name" value="Lamin Tail domain"/>
    <property type="match status" value="1"/>
</dbReference>
<feature type="signal peptide" evidence="1">
    <location>
        <begin position="1"/>
        <end position="21"/>
    </location>
</feature>
<keyword evidence="1" id="KW-0732">Signal</keyword>
<evidence type="ECO:0000313" key="4">
    <source>
        <dbReference type="Proteomes" id="UP000054560"/>
    </source>
</evidence>
<feature type="domain" description="LTD" evidence="2">
    <location>
        <begin position="109"/>
        <end position="225"/>
    </location>
</feature>
<dbReference type="AlphaFoldDB" id="A0A0L0FT53"/>
<evidence type="ECO:0000313" key="3">
    <source>
        <dbReference type="EMBL" id="KNC79874.1"/>
    </source>
</evidence>
<accession>A0A0L0FT53</accession>